<comment type="caution">
    <text evidence="1">The sequence shown here is derived from an EMBL/GenBank/DDBJ whole genome shotgun (WGS) entry which is preliminary data.</text>
</comment>
<evidence type="ECO:0000313" key="1">
    <source>
        <dbReference type="EMBL" id="KHT63919.1"/>
    </source>
</evidence>
<sequence>MIMIEKTKSNDSDTLKALYQLVNGNDVSFAGLSRTTVYRLNKYSDQLKALNTTSIQEGKVGQLERFLSKMESLPATIRPQFSGIKHTATLLESTNQYLALLTEEELNSGRIKIKQSANWNELTEEITRLIKLLRPLRINADVTLYMLASEEDRVWIKLPYQGKYTSDILQDGGPTTYCIHLLKIIINACAQKALSRKTFCPGLEMLDLDKSYHLDLLMSEALAGAM</sequence>
<accession>A0A0B9G5M2</accession>
<dbReference type="AlphaFoldDB" id="A0A0B9G5M2"/>
<evidence type="ECO:0000313" key="2">
    <source>
        <dbReference type="Proteomes" id="UP000031278"/>
    </source>
</evidence>
<dbReference type="RefSeq" id="WP_039460896.1">
    <property type="nucleotide sequence ID" value="NZ_JWLZ01000148.1"/>
</dbReference>
<protein>
    <submittedName>
        <fullName evidence="1">Uncharacterized protein</fullName>
    </submittedName>
</protein>
<organism evidence="1 2">
    <name type="scientific">Photobacterium gaetbulicola</name>
    <dbReference type="NCBI Taxonomy" id="1295392"/>
    <lineage>
        <taxon>Bacteria</taxon>
        <taxon>Pseudomonadati</taxon>
        <taxon>Pseudomonadota</taxon>
        <taxon>Gammaproteobacteria</taxon>
        <taxon>Vibrionales</taxon>
        <taxon>Vibrionaceae</taxon>
        <taxon>Photobacterium</taxon>
    </lineage>
</organism>
<reference evidence="1 2" key="1">
    <citation type="submission" date="2014-12" db="EMBL/GenBank/DDBJ databases">
        <title>Genome sequencing of Photobacterium gaetbulicola AD005a.</title>
        <authorList>
            <person name="Adrian T.G.S."/>
            <person name="Chan K.G."/>
        </authorList>
    </citation>
    <scope>NUCLEOTIDE SEQUENCE [LARGE SCALE GENOMIC DNA]</scope>
    <source>
        <strain evidence="1 2">AD005a</strain>
    </source>
</reference>
<dbReference type="Proteomes" id="UP000031278">
    <property type="component" value="Unassembled WGS sequence"/>
</dbReference>
<gene>
    <name evidence="1" type="ORF">RJ45_09480</name>
</gene>
<proteinExistence type="predicted"/>
<name>A0A0B9G5M2_9GAMM</name>
<dbReference type="EMBL" id="JWLZ01000148">
    <property type="protein sequence ID" value="KHT63919.1"/>
    <property type="molecule type" value="Genomic_DNA"/>
</dbReference>